<feature type="domain" description="Ancillary SecYEG translocon subunit/Cell division coordinator CpoB TPR" evidence="10">
    <location>
        <begin position="15"/>
        <end position="206"/>
    </location>
</feature>
<evidence type="ECO:0000256" key="9">
    <source>
        <dbReference type="SAM" id="Phobius"/>
    </source>
</evidence>
<dbReference type="RefSeq" id="WP_087145152.1">
    <property type="nucleotide sequence ID" value="NZ_FUKI01000167.1"/>
</dbReference>
<dbReference type="PANTHER" id="PTHR38035">
    <property type="entry name" value="UPF0070 PROTEIN YFGM"/>
    <property type="match status" value="1"/>
</dbReference>
<comment type="subcellular location">
    <subcellularLocation>
        <location evidence="1">Cell membrane</location>
        <topology evidence="1">Single-pass type II membrane protein</topology>
    </subcellularLocation>
</comment>
<evidence type="ECO:0000313" key="12">
    <source>
        <dbReference type="Proteomes" id="UP000195667"/>
    </source>
</evidence>
<keyword evidence="2" id="KW-1003">Cell membrane</keyword>
<evidence type="ECO:0000256" key="8">
    <source>
        <dbReference type="ARBA" id="ARBA00024235"/>
    </source>
</evidence>
<evidence type="ECO:0000313" key="11">
    <source>
        <dbReference type="EMBL" id="SJM96285.1"/>
    </source>
</evidence>
<protein>
    <recommendedName>
        <fullName evidence="8">Ancillary SecYEG translocon subunit</fullName>
    </recommendedName>
</protein>
<evidence type="ECO:0000256" key="7">
    <source>
        <dbReference type="ARBA" id="ARBA00024197"/>
    </source>
</evidence>
<dbReference type="InterPro" id="IPR011990">
    <property type="entry name" value="TPR-like_helical_dom_sf"/>
</dbReference>
<reference evidence="12" key="1">
    <citation type="submission" date="2017-02" db="EMBL/GenBank/DDBJ databases">
        <authorList>
            <person name="Daims H."/>
        </authorList>
    </citation>
    <scope>NUCLEOTIDE SEQUENCE [LARGE SCALE GENOMIC DNA]</scope>
</reference>
<dbReference type="InterPro" id="IPR018704">
    <property type="entry name" value="SecYEG/CpoB_TPR"/>
</dbReference>
<comment type="similarity">
    <text evidence="7">Belongs to the YfgM family.</text>
</comment>
<evidence type="ECO:0000256" key="6">
    <source>
        <dbReference type="ARBA" id="ARBA00023186"/>
    </source>
</evidence>
<dbReference type="PIRSF" id="PIRSF006170">
    <property type="entry name" value="YfgM"/>
    <property type="match status" value="1"/>
</dbReference>
<gene>
    <name evidence="11" type="ORF">CRENPOLYSF1_870011</name>
</gene>
<name>A0A1R4HJ85_9GAMM</name>
<keyword evidence="3 9" id="KW-0812">Transmembrane</keyword>
<keyword evidence="6" id="KW-0143">Chaperone</keyword>
<dbReference type="AlphaFoldDB" id="A0A1R4HJ85"/>
<dbReference type="Proteomes" id="UP000195667">
    <property type="component" value="Unassembled WGS sequence"/>
</dbReference>
<organism evidence="11 12">
    <name type="scientific">Crenothrix polyspora</name>
    <dbReference type="NCBI Taxonomy" id="360316"/>
    <lineage>
        <taxon>Bacteria</taxon>
        <taxon>Pseudomonadati</taxon>
        <taxon>Pseudomonadota</taxon>
        <taxon>Gammaproteobacteria</taxon>
        <taxon>Methylococcales</taxon>
        <taxon>Crenotrichaceae</taxon>
        <taxon>Crenothrix</taxon>
    </lineage>
</organism>
<dbReference type="EMBL" id="FUKI01000167">
    <property type="protein sequence ID" value="SJM96285.1"/>
    <property type="molecule type" value="Genomic_DNA"/>
</dbReference>
<dbReference type="Pfam" id="PF09976">
    <property type="entry name" value="TPR_21"/>
    <property type="match status" value="1"/>
</dbReference>
<keyword evidence="4 9" id="KW-1133">Transmembrane helix</keyword>
<evidence type="ECO:0000259" key="10">
    <source>
        <dbReference type="Pfam" id="PF09976"/>
    </source>
</evidence>
<keyword evidence="12" id="KW-1185">Reference proteome</keyword>
<feature type="transmembrane region" description="Helical" evidence="9">
    <location>
        <begin position="24"/>
        <end position="42"/>
    </location>
</feature>
<keyword evidence="5 9" id="KW-0472">Membrane</keyword>
<evidence type="ECO:0000256" key="5">
    <source>
        <dbReference type="ARBA" id="ARBA00023136"/>
    </source>
</evidence>
<evidence type="ECO:0000256" key="1">
    <source>
        <dbReference type="ARBA" id="ARBA00004401"/>
    </source>
</evidence>
<proteinExistence type="inferred from homology"/>
<dbReference type="InterPro" id="IPR026039">
    <property type="entry name" value="YfgM"/>
</dbReference>
<sequence>MEIYDTEEAQVEALKRWWKENGQSVVIGLGLGIALILGWNYWQDHKKQKINQASALFEQLQKDAEANKKDSVDKLATQIKTQFGSTEYVGFSGLIQAKLKAQAGDLAGAKTILQGIASNPNKELANIAKLRLVRLMLATKEYEQGLQLINSIDPQAASSFSGNYDELTGDLYVALGRVDEARTAYESALRNGHQSPLLQYKIDDLASAESPTAPKK</sequence>
<dbReference type="Gene3D" id="1.25.40.10">
    <property type="entry name" value="Tetratricopeptide repeat domain"/>
    <property type="match status" value="1"/>
</dbReference>
<evidence type="ECO:0000256" key="4">
    <source>
        <dbReference type="ARBA" id="ARBA00022989"/>
    </source>
</evidence>
<accession>A0A1R4HJ85</accession>
<evidence type="ECO:0000256" key="2">
    <source>
        <dbReference type="ARBA" id="ARBA00022475"/>
    </source>
</evidence>
<dbReference type="GO" id="GO:0044877">
    <property type="term" value="F:protein-containing complex binding"/>
    <property type="evidence" value="ECO:0007669"/>
    <property type="project" value="InterPro"/>
</dbReference>
<dbReference type="PANTHER" id="PTHR38035:SF1">
    <property type="entry name" value="ANCILLARY SECYEG TRANSLOCON SUBUNIT"/>
    <property type="match status" value="1"/>
</dbReference>
<dbReference type="GO" id="GO:0005886">
    <property type="term" value="C:plasma membrane"/>
    <property type="evidence" value="ECO:0007669"/>
    <property type="project" value="UniProtKB-SubCell"/>
</dbReference>
<dbReference type="OrthoDB" id="9789675at2"/>
<evidence type="ECO:0000256" key="3">
    <source>
        <dbReference type="ARBA" id="ARBA00022692"/>
    </source>
</evidence>